<dbReference type="InterPro" id="IPR023867">
    <property type="entry name" value="Sulphatase_maturase_rSAM"/>
</dbReference>
<gene>
    <name evidence="8" type="ORF">B9Z44_05920</name>
</gene>
<dbReference type="GO" id="GO:0046872">
    <property type="term" value="F:metal ion binding"/>
    <property type="evidence" value="ECO:0007669"/>
    <property type="project" value="UniProtKB-KW"/>
</dbReference>
<evidence type="ECO:0000259" key="7">
    <source>
        <dbReference type="PROSITE" id="PS51918"/>
    </source>
</evidence>
<keyword evidence="4" id="KW-0408">Iron</keyword>
<dbReference type="CDD" id="cd01335">
    <property type="entry name" value="Radical_SAM"/>
    <property type="match status" value="1"/>
</dbReference>
<proteinExistence type="inferred from homology"/>
<dbReference type="NCBIfam" id="TIGR04085">
    <property type="entry name" value="rSAM_more_4Fe4S"/>
    <property type="match status" value="1"/>
</dbReference>
<keyword evidence="3" id="KW-0479">Metal-binding</keyword>
<evidence type="ECO:0000256" key="5">
    <source>
        <dbReference type="ARBA" id="ARBA00023014"/>
    </source>
</evidence>
<protein>
    <submittedName>
        <fullName evidence="8">Fe-S oxidoreductase</fullName>
    </submittedName>
</protein>
<dbReference type="EMBL" id="NESP01000001">
    <property type="protein sequence ID" value="PUE60753.1"/>
    <property type="molecule type" value="Genomic_DNA"/>
</dbReference>
<dbReference type="InterPro" id="IPR058240">
    <property type="entry name" value="rSAM_sf"/>
</dbReference>
<dbReference type="PROSITE" id="PS51918">
    <property type="entry name" value="RADICAL_SAM"/>
    <property type="match status" value="1"/>
</dbReference>
<comment type="cofactor">
    <cofactor evidence="1">
        <name>[4Fe-4S] cluster</name>
        <dbReference type="ChEBI" id="CHEBI:49883"/>
    </cofactor>
</comment>
<dbReference type="SFLD" id="SFLDS00029">
    <property type="entry name" value="Radical_SAM"/>
    <property type="match status" value="1"/>
</dbReference>
<evidence type="ECO:0000256" key="1">
    <source>
        <dbReference type="ARBA" id="ARBA00001966"/>
    </source>
</evidence>
<accession>A0A315ESL0</accession>
<dbReference type="PANTHER" id="PTHR43273:SF3">
    <property type="entry name" value="ANAEROBIC SULFATASE-MATURATING ENZYME HOMOLOG ASLB-RELATED"/>
    <property type="match status" value="1"/>
</dbReference>
<dbReference type="PANTHER" id="PTHR43273">
    <property type="entry name" value="ANAEROBIC SULFATASE-MATURATING ENZYME HOMOLOG ASLB-RELATED"/>
    <property type="match status" value="1"/>
</dbReference>
<evidence type="ECO:0000256" key="2">
    <source>
        <dbReference type="ARBA" id="ARBA00022691"/>
    </source>
</evidence>
<evidence type="ECO:0000256" key="3">
    <source>
        <dbReference type="ARBA" id="ARBA00022723"/>
    </source>
</evidence>
<dbReference type="GO" id="GO:0016491">
    <property type="term" value="F:oxidoreductase activity"/>
    <property type="evidence" value="ECO:0007669"/>
    <property type="project" value="InterPro"/>
</dbReference>
<evidence type="ECO:0000313" key="9">
    <source>
        <dbReference type="Proteomes" id="UP000251341"/>
    </source>
</evidence>
<keyword evidence="2" id="KW-0949">S-adenosyl-L-methionine</keyword>
<dbReference type="InterPro" id="IPR023885">
    <property type="entry name" value="4Fe4S-binding_SPASM_dom"/>
</dbReference>
<dbReference type="Proteomes" id="UP000251341">
    <property type="component" value="Unassembled WGS sequence"/>
</dbReference>
<dbReference type="SFLD" id="SFLDG01067">
    <property type="entry name" value="SPASM/twitch_domain_containing"/>
    <property type="match status" value="1"/>
</dbReference>
<dbReference type="AlphaFoldDB" id="A0A315ESL0"/>
<evidence type="ECO:0000256" key="4">
    <source>
        <dbReference type="ARBA" id="ARBA00023004"/>
    </source>
</evidence>
<evidence type="ECO:0000313" key="8">
    <source>
        <dbReference type="EMBL" id="PUE60753.1"/>
    </source>
</evidence>
<dbReference type="InterPro" id="IPR013785">
    <property type="entry name" value="Aldolase_TIM"/>
</dbReference>
<keyword evidence="9" id="KW-1185">Reference proteome</keyword>
<dbReference type="SUPFAM" id="SSF102114">
    <property type="entry name" value="Radical SAM enzymes"/>
    <property type="match status" value="1"/>
</dbReference>
<reference evidence="8 9" key="1">
    <citation type="submission" date="2017-04" db="EMBL/GenBank/DDBJ databases">
        <title>Unexpected and diverse lifestyles within the genus Limnohabitans.</title>
        <authorList>
            <person name="Kasalicky V."/>
            <person name="Mehrshad M."/>
            <person name="Andrei S.-A."/>
            <person name="Salcher M."/>
            <person name="Kratochvilova H."/>
            <person name="Simek K."/>
            <person name="Ghai R."/>
        </authorList>
    </citation>
    <scope>NUCLEOTIDE SEQUENCE [LARGE SCALE GENOMIC DNA]</scope>
    <source>
        <strain evidence="8 9">MWH-C5</strain>
    </source>
</reference>
<dbReference type="Pfam" id="PF13353">
    <property type="entry name" value="Fer4_12"/>
    <property type="match status" value="1"/>
</dbReference>
<organism evidence="8 9">
    <name type="scientific">Limnohabitans curvus</name>
    <dbReference type="NCBI Taxonomy" id="323423"/>
    <lineage>
        <taxon>Bacteria</taxon>
        <taxon>Pseudomonadati</taxon>
        <taxon>Pseudomonadota</taxon>
        <taxon>Betaproteobacteria</taxon>
        <taxon>Burkholderiales</taxon>
        <taxon>Comamonadaceae</taxon>
        <taxon>Limnohabitans</taxon>
    </lineage>
</organism>
<comment type="caution">
    <text evidence="8">The sequence shown here is derived from an EMBL/GenBank/DDBJ whole genome shotgun (WGS) entry which is preliminary data.</text>
</comment>
<dbReference type="Gene3D" id="3.20.20.70">
    <property type="entry name" value="Aldolase class I"/>
    <property type="match status" value="1"/>
</dbReference>
<feature type="domain" description="Radical SAM core" evidence="7">
    <location>
        <begin position="26"/>
        <end position="251"/>
    </location>
</feature>
<keyword evidence="5" id="KW-0411">Iron-sulfur</keyword>
<evidence type="ECO:0000256" key="6">
    <source>
        <dbReference type="ARBA" id="ARBA00023601"/>
    </source>
</evidence>
<sequence length="421" mass="46839">MPWPLPYVEKTWSVGHIEAISQTMPGRKESPKVLKIQLGLSCNYSCDYCSQRFVPHAEETTQADVPQFLHLLESSLERAPERIEFWGGEPLVYIKTLRPLAEALRQRYPDASFSIVTNGSLLNPEVNTWLDVMGFGVGVSHDGPGQPARGPDPLDDEASREGIMDLYRRLAPQGRISFNAMVHRTNTSREEIAKFFLQLTGDPSLSIGEGSFVDPYDVGGLANSIQSEQEAFEFRRQSLEEIRRGRIVHLDVARSRMQEWARSILERRPASVLGQKCGMDTANQVAVDLMGNVLTCQNVSAVAVAPNGQSHHIGHLSNLEKVALRSSTHWSHREECLNCPVLQACKGACMFLEGPLWTAACDNAYSDHVPFFVAAIEHLTGCAVYRIEGDLPEGRADVFGLKSQDQRSPRRKFIPIKVSNA</sequence>
<dbReference type="GO" id="GO:0051536">
    <property type="term" value="F:iron-sulfur cluster binding"/>
    <property type="evidence" value="ECO:0007669"/>
    <property type="project" value="UniProtKB-KW"/>
</dbReference>
<dbReference type="InterPro" id="IPR007197">
    <property type="entry name" value="rSAM"/>
</dbReference>
<name>A0A315ESL0_9BURK</name>
<comment type="similarity">
    <text evidence="6">Belongs to the radical SAM superfamily. Anaerobic sulfatase-maturating enzyme family.</text>
</comment>